<feature type="domain" description="ABC transmembrane type-1" evidence="9">
    <location>
        <begin position="63"/>
        <end position="250"/>
    </location>
</feature>
<protein>
    <submittedName>
        <fullName evidence="10">ABC transporter permease</fullName>
    </submittedName>
</protein>
<reference evidence="11" key="1">
    <citation type="submission" date="2018-09" db="EMBL/GenBank/DDBJ databases">
        <title>Paracoccus onubensis nov. sp. a moderate halophilic bacterium isolated from Gruta de las Maravillas (Aracena, Spain).</title>
        <authorList>
            <person name="Jurado V."/>
            <person name="Gutierrez-Patricio S."/>
            <person name="Gonzalez-Pimentel J.L."/>
            <person name="Miller A.Z."/>
            <person name="Laiz L."/>
            <person name="Saiz-Jimenez C."/>
        </authorList>
    </citation>
    <scope>NUCLEOTIDE SEQUENCE [LARGE SCALE GENOMIC DNA]</scope>
    <source>
        <strain evidence="11">DSM 26381</strain>
    </source>
</reference>
<feature type="transmembrane region" description="Helical" evidence="8">
    <location>
        <begin position="175"/>
        <end position="200"/>
    </location>
</feature>
<evidence type="ECO:0000256" key="7">
    <source>
        <dbReference type="ARBA" id="ARBA00023136"/>
    </source>
</evidence>
<comment type="caution">
    <text evidence="10">The sequence shown here is derived from an EMBL/GenBank/DDBJ whole genome shotgun (WGS) entry which is preliminary data.</text>
</comment>
<comment type="similarity">
    <text evidence="2">Belongs to the binding-protein-dependent transport system permease family. CysTW subfamily.</text>
</comment>
<dbReference type="Pfam" id="PF00528">
    <property type="entry name" value="BPD_transp_1"/>
    <property type="match status" value="1"/>
</dbReference>
<dbReference type="PANTHER" id="PTHR43848">
    <property type="entry name" value="PUTRESCINE TRANSPORT SYSTEM PERMEASE PROTEIN POTI"/>
    <property type="match status" value="1"/>
</dbReference>
<evidence type="ECO:0000256" key="5">
    <source>
        <dbReference type="ARBA" id="ARBA00022692"/>
    </source>
</evidence>
<dbReference type="Gene3D" id="1.10.3720.10">
    <property type="entry name" value="MetI-like"/>
    <property type="match status" value="1"/>
</dbReference>
<keyword evidence="11" id="KW-1185">Reference proteome</keyword>
<dbReference type="PANTHER" id="PTHR43848:SF2">
    <property type="entry name" value="PUTRESCINE TRANSPORT SYSTEM PERMEASE PROTEIN POTI"/>
    <property type="match status" value="1"/>
</dbReference>
<feature type="transmembrane region" description="Helical" evidence="8">
    <location>
        <begin position="63"/>
        <end position="86"/>
    </location>
</feature>
<gene>
    <name evidence="10" type="ORF">D3P05_22960</name>
</gene>
<feature type="transmembrane region" description="Helical" evidence="8">
    <location>
        <begin position="12"/>
        <end position="32"/>
    </location>
</feature>
<dbReference type="Proteomes" id="UP000283587">
    <property type="component" value="Unassembled WGS sequence"/>
</dbReference>
<feature type="transmembrane region" description="Helical" evidence="8">
    <location>
        <begin position="133"/>
        <end position="154"/>
    </location>
</feature>
<comment type="subcellular location">
    <subcellularLocation>
        <location evidence="1 8">Cell membrane</location>
        <topology evidence="1 8">Multi-pass membrane protein</topology>
    </subcellularLocation>
</comment>
<keyword evidence="6 8" id="KW-1133">Transmembrane helix</keyword>
<name>A0A418ZTH4_9RHOB</name>
<dbReference type="InterPro" id="IPR000515">
    <property type="entry name" value="MetI-like"/>
</dbReference>
<accession>A0A418ZTH4</accession>
<dbReference type="GO" id="GO:0005886">
    <property type="term" value="C:plasma membrane"/>
    <property type="evidence" value="ECO:0007669"/>
    <property type="project" value="UniProtKB-SubCell"/>
</dbReference>
<evidence type="ECO:0000256" key="6">
    <source>
        <dbReference type="ARBA" id="ARBA00022989"/>
    </source>
</evidence>
<dbReference type="CDD" id="cd06261">
    <property type="entry name" value="TM_PBP2"/>
    <property type="match status" value="1"/>
</dbReference>
<evidence type="ECO:0000313" key="10">
    <source>
        <dbReference type="EMBL" id="RJL00152.1"/>
    </source>
</evidence>
<evidence type="ECO:0000313" key="11">
    <source>
        <dbReference type="Proteomes" id="UP000283587"/>
    </source>
</evidence>
<dbReference type="EMBL" id="QZEW01000177">
    <property type="protein sequence ID" value="RJL00152.1"/>
    <property type="molecule type" value="Genomic_DNA"/>
</dbReference>
<feature type="transmembrane region" description="Helical" evidence="8">
    <location>
        <begin position="98"/>
        <end position="121"/>
    </location>
</feature>
<evidence type="ECO:0000256" key="4">
    <source>
        <dbReference type="ARBA" id="ARBA00022475"/>
    </source>
</evidence>
<keyword evidence="5 8" id="KW-0812">Transmembrane</keyword>
<sequence length="263" mass="29191">MTRHTRILMSCIYWAFALYLLLPLALMMLMGFKDARFIGFPITSWTLDWYIGVFADRQVMFTFGYSTLIAILSTAIALVVGTWIAVTLTGRAFFGRAVILGLTLLPAVIPGVISAIAFRIYARVLGIEPGMWAIIWSHAVHNVPFVVLVVMARLSTLPRSQAEAARDLGADPLVVFFRITMPYLTPAMIGAGVFCMLLSFDDFVRSYFLGGYDPTLPVLIFAKLRSGMSPEVNAISTVVLVLTAVLGIWAERSMRRIKKQANR</sequence>
<organism evidence="10 11">
    <name type="scientific">Paracoccus siganidrum</name>
    <dbReference type="NCBI Taxonomy" id="1276757"/>
    <lineage>
        <taxon>Bacteria</taxon>
        <taxon>Pseudomonadati</taxon>
        <taxon>Pseudomonadota</taxon>
        <taxon>Alphaproteobacteria</taxon>
        <taxon>Rhodobacterales</taxon>
        <taxon>Paracoccaceae</taxon>
        <taxon>Paracoccus</taxon>
    </lineage>
</organism>
<dbReference type="GO" id="GO:0055085">
    <property type="term" value="P:transmembrane transport"/>
    <property type="evidence" value="ECO:0007669"/>
    <property type="project" value="InterPro"/>
</dbReference>
<dbReference type="AlphaFoldDB" id="A0A418ZTH4"/>
<evidence type="ECO:0000256" key="3">
    <source>
        <dbReference type="ARBA" id="ARBA00022448"/>
    </source>
</evidence>
<keyword evidence="7 8" id="KW-0472">Membrane</keyword>
<keyword evidence="4" id="KW-1003">Cell membrane</keyword>
<dbReference type="InterPro" id="IPR035906">
    <property type="entry name" value="MetI-like_sf"/>
</dbReference>
<dbReference type="PROSITE" id="PS50928">
    <property type="entry name" value="ABC_TM1"/>
    <property type="match status" value="1"/>
</dbReference>
<keyword evidence="3 8" id="KW-0813">Transport</keyword>
<dbReference type="RefSeq" id="WP_119901059.1">
    <property type="nucleotide sequence ID" value="NZ_QNRC01000009.1"/>
</dbReference>
<feature type="transmembrane region" description="Helical" evidence="8">
    <location>
        <begin position="232"/>
        <end position="250"/>
    </location>
</feature>
<dbReference type="SUPFAM" id="SSF161098">
    <property type="entry name" value="MetI-like"/>
    <property type="match status" value="1"/>
</dbReference>
<evidence type="ECO:0000259" key="9">
    <source>
        <dbReference type="PROSITE" id="PS50928"/>
    </source>
</evidence>
<evidence type="ECO:0000256" key="1">
    <source>
        <dbReference type="ARBA" id="ARBA00004651"/>
    </source>
</evidence>
<evidence type="ECO:0000256" key="8">
    <source>
        <dbReference type="RuleBase" id="RU363032"/>
    </source>
</evidence>
<evidence type="ECO:0000256" key="2">
    <source>
        <dbReference type="ARBA" id="ARBA00007069"/>
    </source>
</evidence>
<dbReference type="InterPro" id="IPR051789">
    <property type="entry name" value="Bact_Polyamine_Transport"/>
</dbReference>
<proteinExistence type="inferred from homology"/>
<dbReference type="OrthoDB" id="6496035at2"/>